<feature type="domain" description="Retrovirus-related Pol polyprotein from transposon TNT 1-94-like beta-barrel" evidence="1">
    <location>
        <begin position="13"/>
        <end position="87"/>
    </location>
</feature>
<protein>
    <recommendedName>
        <fullName evidence="1">Retrovirus-related Pol polyprotein from transposon TNT 1-94-like beta-barrel domain-containing protein</fullName>
    </recommendedName>
</protein>
<dbReference type="InterPro" id="IPR054722">
    <property type="entry name" value="PolX-like_BBD"/>
</dbReference>
<keyword evidence="3" id="KW-1185">Reference proteome</keyword>
<reference evidence="2 3" key="1">
    <citation type="submission" date="2024-01" db="EMBL/GenBank/DDBJ databases">
        <title>The complete chloroplast genome sequence of Lithospermum erythrorhizon: insights into the phylogenetic relationship among Boraginaceae species and the maternal lineages of purple gromwells.</title>
        <authorList>
            <person name="Okada T."/>
            <person name="Watanabe K."/>
        </authorList>
    </citation>
    <scope>NUCLEOTIDE SEQUENCE [LARGE SCALE GENOMIC DNA]</scope>
</reference>
<dbReference type="Proteomes" id="UP001454036">
    <property type="component" value="Unassembled WGS sequence"/>
</dbReference>
<name>A0AAV3RZC6_LITER</name>
<gene>
    <name evidence="2" type="ORF">LIER_34326</name>
</gene>
<organism evidence="2 3">
    <name type="scientific">Lithospermum erythrorhizon</name>
    <name type="common">Purple gromwell</name>
    <name type="synonym">Lithospermum officinale var. erythrorhizon</name>
    <dbReference type="NCBI Taxonomy" id="34254"/>
    <lineage>
        <taxon>Eukaryota</taxon>
        <taxon>Viridiplantae</taxon>
        <taxon>Streptophyta</taxon>
        <taxon>Embryophyta</taxon>
        <taxon>Tracheophyta</taxon>
        <taxon>Spermatophyta</taxon>
        <taxon>Magnoliopsida</taxon>
        <taxon>eudicotyledons</taxon>
        <taxon>Gunneridae</taxon>
        <taxon>Pentapetalae</taxon>
        <taxon>asterids</taxon>
        <taxon>lamiids</taxon>
        <taxon>Boraginales</taxon>
        <taxon>Boraginaceae</taxon>
        <taxon>Boraginoideae</taxon>
        <taxon>Lithospermeae</taxon>
        <taxon>Lithospermum</taxon>
    </lineage>
</organism>
<evidence type="ECO:0000313" key="3">
    <source>
        <dbReference type="Proteomes" id="UP001454036"/>
    </source>
</evidence>
<evidence type="ECO:0000313" key="2">
    <source>
        <dbReference type="EMBL" id="GAA0187038.1"/>
    </source>
</evidence>
<proteinExistence type="predicted"/>
<evidence type="ECO:0000259" key="1">
    <source>
        <dbReference type="Pfam" id="PF22936"/>
    </source>
</evidence>
<accession>A0AAV3RZC6</accession>
<sequence>MVRVSGFLDVNEWVLDSGCSRHTMEDTTCMTFKESSSNTVVFANGSVGNIVGTNFTTLEIGNQLVKVIVVQGMKGRALNISQLCNKGWNVMFTKKECVILNENNQEVIEDIGIIMDCISGNSQIYVGRLYARIKIIR</sequence>
<dbReference type="EMBL" id="BAABME010014285">
    <property type="protein sequence ID" value="GAA0187038.1"/>
    <property type="molecule type" value="Genomic_DNA"/>
</dbReference>
<dbReference type="AlphaFoldDB" id="A0AAV3RZC6"/>
<dbReference type="Pfam" id="PF22936">
    <property type="entry name" value="Pol_BBD"/>
    <property type="match status" value="1"/>
</dbReference>
<comment type="caution">
    <text evidence="2">The sequence shown here is derived from an EMBL/GenBank/DDBJ whole genome shotgun (WGS) entry which is preliminary data.</text>
</comment>